<feature type="disulfide bond" evidence="1">
    <location>
        <begin position="260"/>
        <end position="269"/>
    </location>
</feature>
<comment type="caution">
    <text evidence="1">Lacks conserved residue(s) required for the propagation of feature annotation.</text>
</comment>
<dbReference type="Gene3D" id="2.10.25.10">
    <property type="entry name" value="Laminin"/>
    <property type="match status" value="1"/>
</dbReference>
<dbReference type="Proteomes" id="UP000663828">
    <property type="component" value="Unassembled WGS sequence"/>
</dbReference>
<keyword evidence="1" id="KW-1015">Disulfide bond</keyword>
<dbReference type="PROSITE" id="PS50026">
    <property type="entry name" value="EGF_3"/>
    <property type="match status" value="1"/>
</dbReference>
<comment type="caution">
    <text evidence="4">The sequence shown here is derived from an EMBL/GenBank/DDBJ whole genome shotgun (WGS) entry which is preliminary data.</text>
</comment>
<organism evidence="4 6">
    <name type="scientific">Adineta ricciae</name>
    <name type="common">Rotifer</name>
    <dbReference type="NCBI Taxonomy" id="249248"/>
    <lineage>
        <taxon>Eukaryota</taxon>
        <taxon>Metazoa</taxon>
        <taxon>Spiralia</taxon>
        <taxon>Gnathifera</taxon>
        <taxon>Rotifera</taxon>
        <taxon>Eurotatoria</taxon>
        <taxon>Bdelloidea</taxon>
        <taxon>Adinetida</taxon>
        <taxon>Adinetidae</taxon>
        <taxon>Adineta</taxon>
    </lineage>
</organism>
<gene>
    <name evidence="4" type="ORF">EDS130_LOCUS26766</name>
    <name evidence="3" type="ORF">XAT740_LOCUS18993</name>
</gene>
<evidence type="ECO:0000256" key="1">
    <source>
        <dbReference type="PROSITE-ProRule" id="PRU00076"/>
    </source>
</evidence>
<dbReference type="PROSITE" id="PS01186">
    <property type="entry name" value="EGF_2"/>
    <property type="match status" value="1"/>
</dbReference>
<dbReference type="CDD" id="cd00054">
    <property type="entry name" value="EGF_CA"/>
    <property type="match status" value="1"/>
</dbReference>
<evidence type="ECO:0000313" key="4">
    <source>
        <dbReference type="EMBL" id="CAF1227824.1"/>
    </source>
</evidence>
<dbReference type="OrthoDB" id="10045365at2759"/>
<dbReference type="PROSITE" id="PS00022">
    <property type="entry name" value="EGF_1"/>
    <property type="match status" value="1"/>
</dbReference>
<dbReference type="SUPFAM" id="SSF57196">
    <property type="entry name" value="EGF/Laminin"/>
    <property type="match status" value="1"/>
</dbReference>
<evidence type="ECO:0000259" key="2">
    <source>
        <dbReference type="PROSITE" id="PS50026"/>
    </source>
</evidence>
<dbReference type="InterPro" id="IPR000742">
    <property type="entry name" value="EGF"/>
</dbReference>
<proteinExistence type="predicted"/>
<name>A0A814YD19_ADIRI</name>
<evidence type="ECO:0000313" key="3">
    <source>
        <dbReference type="EMBL" id="CAF1113496.1"/>
    </source>
</evidence>
<sequence length="481" mass="52885">MSNTPNYFLENDWMIKKNSLFWTVCLLSSIENGGFENGSSVGWTVGGGNRSSVLSSQIQPEDYLPNGARYEELIALSSSSIVTQGNDPLVKELLPCIVYTGTYAWRVGDMAKGTRVAVISRQVDNYYCSDIYFAWLAYLEVGDHPQNESSVIIIELKDISNNETLLSRRFDSAVNSTSDYKLIAYRDNTIYTPVWQVERVSINQSYQGHNFTLTVLAANCREQFHSSYVYIDSFGSVKPSTCNPPCQNNGTCTIYHNCTCAFGFTGQTCNIQSANLCSANNTFNSTPIILVTFGSGRKQYSSASPASFNFSTTYMQVSSGSAPNNGYFAFVNSVPNDFSTWHIGALDHTEDTKGYMFLVNAAIEAGQFYNSTTNHLCINKRYEFSVYLANLCKQGCAIMPNVRFEVRSASSNHTLLAQLDSGAIPMNQNTLDWKKYGLSFIAPTNSVTLLMISNAGGGDGNDLVIDDIALRVCAAQGAGFC</sequence>
<reference evidence="4" key="1">
    <citation type="submission" date="2021-02" db="EMBL/GenBank/DDBJ databases">
        <authorList>
            <person name="Nowell W R."/>
        </authorList>
    </citation>
    <scope>NUCLEOTIDE SEQUENCE</scope>
</reference>
<protein>
    <recommendedName>
        <fullName evidence="2">EGF-like domain-containing protein</fullName>
    </recommendedName>
</protein>
<evidence type="ECO:0000313" key="5">
    <source>
        <dbReference type="Proteomes" id="UP000663828"/>
    </source>
</evidence>
<feature type="domain" description="EGF-like" evidence="2">
    <location>
        <begin position="238"/>
        <end position="270"/>
    </location>
</feature>
<accession>A0A814YD19</accession>
<dbReference type="EMBL" id="CAJNOR010001282">
    <property type="protein sequence ID" value="CAF1113496.1"/>
    <property type="molecule type" value="Genomic_DNA"/>
</dbReference>
<evidence type="ECO:0000313" key="6">
    <source>
        <dbReference type="Proteomes" id="UP000663852"/>
    </source>
</evidence>
<keyword evidence="5" id="KW-1185">Reference proteome</keyword>
<dbReference type="Proteomes" id="UP000663852">
    <property type="component" value="Unassembled WGS sequence"/>
</dbReference>
<keyword evidence="1" id="KW-0245">EGF-like domain</keyword>
<dbReference type="AlphaFoldDB" id="A0A814YD19"/>
<feature type="disulfide bond" evidence="1">
    <location>
        <begin position="242"/>
        <end position="252"/>
    </location>
</feature>
<dbReference type="EMBL" id="CAJNOJ010000164">
    <property type="protein sequence ID" value="CAF1227824.1"/>
    <property type="molecule type" value="Genomic_DNA"/>
</dbReference>